<dbReference type="Pfam" id="PF04082">
    <property type="entry name" value="Fungal_trans"/>
    <property type="match status" value="1"/>
</dbReference>
<organism evidence="4 5">
    <name type="scientific">Tetrapyrgos nigripes</name>
    <dbReference type="NCBI Taxonomy" id="182062"/>
    <lineage>
        <taxon>Eukaryota</taxon>
        <taxon>Fungi</taxon>
        <taxon>Dikarya</taxon>
        <taxon>Basidiomycota</taxon>
        <taxon>Agaricomycotina</taxon>
        <taxon>Agaricomycetes</taxon>
        <taxon>Agaricomycetidae</taxon>
        <taxon>Agaricales</taxon>
        <taxon>Marasmiineae</taxon>
        <taxon>Marasmiaceae</taxon>
        <taxon>Tetrapyrgos</taxon>
    </lineage>
</organism>
<evidence type="ECO:0000256" key="1">
    <source>
        <dbReference type="ARBA" id="ARBA00023242"/>
    </source>
</evidence>
<dbReference type="PANTHER" id="PTHR46910:SF38">
    <property type="entry name" value="ZN(2)-C6 FUNGAL-TYPE DOMAIN-CONTAINING PROTEIN"/>
    <property type="match status" value="1"/>
</dbReference>
<dbReference type="InterPro" id="IPR050987">
    <property type="entry name" value="AtrR-like"/>
</dbReference>
<evidence type="ECO:0000313" key="4">
    <source>
        <dbReference type="EMBL" id="KAF5335420.1"/>
    </source>
</evidence>
<sequence>MSEAERRPPLIRFVQRREGFKTLVMTVEKEKVSPVFRDKTLPGDSANMPDNICSNCISLRCECTHALAEAKKKRGPPKGVPRIERPVKTLVKAILSSNPPYVVPEDRDTVHQHLIDLAIRIKVLEDEIEQLHQERVQHHNPSPSPLSESQPSPLERLGMLLPDSAAFIHSDSANVEEDLSDNLKRLVLEQASETESIVSTNSTPVLQPGTELLTDGDTVVNGVYGYGIKLPFTSLRRPDYWNIFFWQLPPEEEPLYLFFRQKISSLSLYSFFSLIAEGLHYRDHVFGSVVLAVCANASRYSNDPRVFCEGSKTELSAGWKWFRQIKLVRSDITFRPPTIYDLQLYCLAIPFLGSTSTYHATWTLTSLALRLVQEMGGHRRKPGKPTVESELLKRAFWCLYILDIIVSTFMNKPRAMSMDDLDVDLPIECDDEYWETGDPQRAFQQPPDQPSYIASCVVFIKLLDIMSFAQRALVSYCICRLEWILIDKTPTNLHFKYSVRRSHFWTAMGMSGPEWNEKVVKEIDTSLAKWFESVPSHLKWNPQQPNQTFFNQSSCLHATYYWVQIFVHKASIPRVLSMSSAKSPSLSICVNAARSCCRVMEEQNKREILPLQNILMALYSSAVVLILNAWREKRLKTPTDASLEMVDVYKCISIIQSCESRWQAAGTYADYLWEIIALAGMQNDLPKDATIVPQFHDTRHSLKRAHESETSPESHRVEASLNGDQAWQDLRQPVNSHLHTHTPQSFSSASYHHPKSSMMNLAQLDSAYLTHTQSLPGSGLFGSPGPLFDDSLFDLTLSNTELGSLPLFESLFDSGGSEGLGQFNSANVGDDMDVWMNSWMSLRADSDSNQGLDLSAPSDH</sequence>
<dbReference type="InterPro" id="IPR007219">
    <property type="entry name" value="XnlR_reg_dom"/>
</dbReference>
<dbReference type="GO" id="GO:0003700">
    <property type="term" value="F:DNA-binding transcription factor activity"/>
    <property type="evidence" value="ECO:0007669"/>
    <property type="project" value="InterPro"/>
</dbReference>
<dbReference type="OrthoDB" id="4456959at2759"/>
<dbReference type="GO" id="GO:0003677">
    <property type="term" value="F:DNA binding"/>
    <property type="evidence" value="ECO:0007669"/>
    <property type="project" value="InterPro"/>
</dbReference>
<feature type="compositionally biased region" description="Low complexity" evidence="2">
    <location>
        <begin position="145"/>
        <end position="155"/>
    </location>
</feature>
<dbReference type="SMART" id="SM00906">
    <property type="entry name" value="Fungal_trans"/>
    <property type="match status" value="1"/>
</dbReference>
<gene>
    <name evidence="4" type="ORF">D9758_016909</name>
</gene>
<evidence type="ECO:0000256" key="2">
    <source>
        <dbReference type="SAM" id="MobiDB-lite"/>
    </source>
</evidence>
<proteinExistence type="predicted"/>
<evidence type="ECO:0000313" key="5">
    <source>
        <dbReference type="Proteomes" id="UP000559256"/>
    </source>
</evidence>
<dbReference type="GO" id="GO:0006351">
    <property type="term" value="P:DNA-templated transcription"/>
    <property type="evidence" value="ECO:0007669"/>
    <property type="project" value="InterPro"/>
</dbReference>
<accession>A0A8H5C5B5</accession>
<feature type="region of interest" description="Disordered" evidence="2">
    <location>
        <begin position="134"/>
        <end position="155"/>
    </location>
</feature>
<keyword evidence="1" id="KW-0539">Nucleus</keyword>
<evidence type="ECO:0000259" key="3">
    <source>
        <dbReference type="SMART" id="SM00906"/>
    </source>
</evidence>
<keyword evidence="5" id="KW-1185">Reference proteome</keyword>
<protein>
    <recommendedName>
        <fullName evidence="3">Xylanolytic transcriptional activator regulatory domain-containing protein</fullName>
    </recommendedName>
</protein>
<dbReference type="GO" id="GO:0008270">
    <property type="term" value="F:zinc ion binding"/>
    <property type="evidence" value="ECO:0007669"/>
    <property type="project" value="InterPro"/>
</dbReference>
<name>A0A8H5C5B5_9AGAR</name>
<comment type="caution">
    <text evidence="4">The sequence shown here is derived from an EMBL/GenBank/DDBJ whole genome shotgun (WGS) entry which is preliminary data.</text>
</comment>
<dbReference type="PANTHER" id="PTHR46910">
    <property type="entry name" value="TRANSCRIPTION FACTOR PDR1"/>
    <property type="match status" value="1"/>
</dbReference>
<dbReference type="Proteomes" id="UP000559256">
    <property type="component" value="Unassembled WGS sequence"/>
</dbReference>
<reference evidence="4 5" key="1">
    <citation type="journal article" date="2020" name="ISME J.">
        <title>Uncovering the hidden diversity of litter-decomposition mechanisms in mushroom-forming fungi.</title>
        <authorList>
            <person name="Floudas D."/>
            <person name="Bentzer J."/>
            <person name="Ahren D."/>
            <person name="Johansson T."/>
            <person name="Persson P."/>
            <person name="Tunlid A."/>
        </authorList>
    </citation>
    <scope>NUCLEOTIDE SEQUENCE [LARGE SCALE GENOMIC DNA]</scope>
    <source>
        <strain evidence="4 5">CBS 291.85</strain>
    </source>
</reference>
<dbReference type="AlphaFoldDB" id="A0A8H5C5B5"/>
<feature type="domain" description="Xylanolytic transcriptional activator regulatory" evidence="3">
    <location>
        <begin position="361"/>
        <end position="432"/>
    </location>
</feature>
<dbReference type="CDD" id="cd12148">
    <property type="entry name" value="fungal_TF_MHR"/>
    <property type="match status" value="1"/>
</dbReference>
<dbReference type="EMBL" id="JAACJM010000243">
    <property type="protein sequence ID" value="KAF5335420.1"/>
    <property type="molecule type" value="Genomic_DNA"/>
</dbReference>